<dbReference type="RefSeq" id="WP_133820601.1">
    <property type="nucleotide sequence ID" value="NZ_SNZH01000014.1"/>
</dbReference>
<keyword evidence="3" id="KW-0804">Transcription</keyword>
<evidence type="ECO:0000313" key="6">
    <source>
        <dbReference type="Proteomes" id="UP000295293"/>
    </source>
</evidence>
<organism evidence="5 6">
    <name type="scientific">Tahibacter aquaticus</name>
    <dbReference type="NCBI Taxonomy" id="520092"/>
    <lineage>
        <taxon>Bacteria</taxon>
        <taxon>Pseudomonadati</taxon>
        <taxon>Pseudomonadota</taxon>
        <taxon>Gammaproteobacteria</taxon>
        <taxon>Lysobacterales</taxon>
        <taxon>Rhodanobacteraceae</taxon>
        <taxon>Tahibacter</taxon>
    </lineage>
</organism>
<evidence type="ECO:0000256" key="1">
    <source>
        <dbReference type="ARBA" id="ARBA00023015"/>
    </source>
</evidence>
<feature type="domain" description="HTH hxlR-type" evidence="4">
    <location>
        <begin position="19"/>
        <end position="117"/>
    </location>
</feature>
<keyword evidence="6" id="KW-1185">Reference proteome</keyword>
<evidence type="ECO:0000256" key="3">
    <source>
        <dbReference type="ARBA" id="ARBA00023163"/>
    </source>
</evidence>
<dbReference type="AlphaFoldDB" id="A0A4V3DLL6"/>
<dbReference type="InterPro" id="IPR036388">
    <property type="entry name" value="WH-like_DNA-bd_sf"/>
</dbReference>
<dbReference type="PROSITE" id="PS51118">
    <property type="entry name" value="HTH_HXLR"/>
    <property type="match status" value="1"/>
</dbReference>
<sequence>MKTTIAQVASLADVYSKDCPSRAALELVASKWVLLIIPFLAAKPVRNNELMRRVQGISQKMLTQTLRELERNGLVARIDYQSVPPRVEYQLTEMGRSLSHALLPVDQWAEKHHARLTAARQAFDEVNADPSRGN</sequence>
<proteinExistence type="predicted"/>
<dbReference type="InterPro" id="IPR002577">
    <property type="entry name" value="HTH_HxlR"/>
</dbReference>
<dbReference type="Gene3D" id="1.10.10.10">
    <property type="entry name" value="Winged helix-like DNA-binding domain superfamily/Winged helix DNA-binding domain"/>
    <property type="match status" value="1"/>
</dbReference>
<evidence type="ECO:0000313" key="5">
    <source>
        <dbReference type="EMBL" id="TDR40114.1"/>
    </source>
</evidence>
<dbReference type="OrthoDB" id="9807069at2"/>
<gene>
    <name evidence="5" type="ORF">DFR29_114166</name>
</gene>
<dbReference type="Pfam" id="PF01638">
    <property type="entry name" value="HxlR"/>
    <property type="match status" value="1"/>
</dbReference>
<dbReference type="SUPFAM" id="SSF46785">
    <property type="entry name" value="Winged helix' DNA-binding domain"/>
    <property type="match status" value="1"/>
</dbReference>
<evidence type="ECO:0000256" key="2">
    <source>
        <dbReference type="ARBA" id="ARBA00023125"/>
    </source>
</evidence>
<protein>
    <submittedName>
        <fullName evidence="5">HxlR family transcriptional regulator</fullName>
    </submittedName>
</protein>
<comment type="caution">
    <text evidence="5">The sequence shown here is derived from an EMBL/GenBank/DDBJ whole genome shotgun (WGS) entry which is preliminary data.</text>
</comment>
<keyword evidence="1" id="KW-0805">Transcription regulation</keyword>
<dbReference type="InterPro" id="IPR036390">
    <property type="entry name" value="WH_DNA-bd_sf"/>
</dbReference>
<dbReference type="Proteomes" id="UP000295293">
    <property type="component" value="Unassembled WGS sequence"/>
</dbReference>
<name>A0A4V3DLL6_9GAMM</name>
<keyword evidence="2" id="KW-0238">DNA-binding</keyword>
<accession>A0A4V3DLL6</accession>
<evidence type="ECO:0000259" key="4">
    <source>
        <dbReference type="PROSITE" id="PS51118"/>
    </source>
</evidence>
<dbReference type="PANTHER" id="PTHR33204:SF18">
    <property type="entry name" value="TRANSCRIPTIONAL REGULATORY PROTEIN"/>
    <property type="match status" value="1"/>
</dbReference>
<reference evidence="5 6" key="1">
    <citation type="submission" date="2019-03" db="EMBL/GenBank/DDBJ databases">
        <title>Genomic Encyclopedia of Type Strains, Phase IV (KMG-IV): sequencing the most valuable type-strain genomes for metagenomic binning, comparative biology and taxonomic classification.</title>
        <authorList>
            <person name="Goeker M."/>
        </authorList>
    </citation>
    <scope>NUCLEOTIDE SEQUENCE [LARGE SCALE GENOMIC DNA]</scope>
    <source>
        <strain evidence="5 6">DSM 21667</strain>
    </source>
</reference>
<dbReference type="PANTHER" id="PTHR33204">
    <property type="entry name" value="TRANSCRIPTIONAL REGULATOR, MARR FAMILY"/>
    <property type="match status" value="1"/>
</dbReference>
<dbReference type="GO" id="GO:0003677">
    <property type="term" value="F:DNA binding"/>
    <property type="evidence" value="ECO:0007669"/>
    <property type="project" value="UniProtKB-KW"/>
</dbReference>
<dbReference type="EMBL" id="SNZH01000014">
    <property type="protein sequence ID" value="TDR40114.1"/>
    <property type="molecule type" value="Genomic_DNA"/>
</dbReference>